<feature type="region of interest" description="Disordered" evidence="1">
    <location>
        <begin position="174"/>
        <end position="211"/>
    </location>
</feature>
<dbReference type="EMBL" id="CAUYUJ010003313">
    <property type="protein sequence ID" value="CAK0804766.1"/>
    <property type="molecule type" value="Genomic_DNA"/>
</dbReference>
<protein>
    <submittedName>
        <fullName evidence="2">Uncharacterized protein</fullName>
    </submittedName>
</protein>
<evidence type="ECO:0000256" key="1">
    <source>
        <dbReference type="SAM" id="MobiDB-lite"/>
    </source>
</evidence>
<reference evidence="2" key="1">
    <citation type="submission" date="2023-10" db="EMBL/GenBank/DDBJ databases">
        <authorList>
            <person name="Chen Y."/>
            <person name="Shah S."/>
            <person name="Dougan E. K."/>
            <person name="Thang M."/>
            <person name="Chan C."/>
        </authorList>
    </citation>
    <scope>NUCLEOTIDE SEQUENCE [LARGE SCALE GENOMIC DNA]</scope>
</reference>
<evidence type="ECO:0000313" key="2">
    <source>
        <dbReference type="EMBL" id="CAK0804766.1"/>
    </source>
</evidence>
<organism evidence="2 3">
    <name type="scientific">Prorocentrum cordatum</name>
    <dbReference type="NCBI Taxonomy" id="2364126"/>
    <lineage>
        <taxon>Eukaryota</taxon>
        <taxon>Sar</taxon>
        <taxon>Alveolata</taxon>
        <taxon>Dinophyceae</taxon>
        <taxon>Prorocentrales</taxon>
        <taxon>Prorocentraceae</taxon>
        <taxon>Prorocentrum</taxon>
    </lineage>
</organism>
<comment type="caution">
    <text evidence="2">The sequence shown here is derived from an EMBL/GenBank/DDBJ whole genome shotgun (WGS) entry which is preliminary data.</text>
</comment>
<gene>
    <name evidence="2" type="ORF">PCOR1329_LOCUS11465</name>
</gene>
<sequence length="211" mass="23100">MLASMSTALTMALSSNDILAFASAEKNTKDRAGTQRARLGSMCSGSGVGGLALHKCAECQSRSEGNLVEFECSSPCEIDRHKADWLKHLDLAPLVFEDITQMGLEQRCDWTSESSPPIPDVQVVLLWFSCKDLSIYNIPVAQVPGPRGSPLFQNSPAPPRARLSPWRRRAYFNAPGRPLRLGSTLGARRGRPEAAKTARERTEPPKMAPPR</sequence>
<evidence type="ECO:0000313" key="3">
    <source>
        <dbReference type="Proteomes" id="UP001189429"/>
    </source>
</evidence>
<proteinExistence type="predicted"/>
<accession>A0ABN9QGA5</accession>
<dbReference type="Proteomes" id="UP001189429">
    <property type="component" value="Unassembled WGS sequence"/>
</dbReference>
<keyword evidence="3" id="KW-1185">Reference proteome</keyword>
<feature type="compositionally biased region" description="Basic and acidic residues" evidence="1">
    <location>
        <begin position="190"/>
        <end position="204"/>
    </location>
</feature>
<name>A0ABN9QGA5_9DINO</name>